<dbReference type="GO" id="GO:0005634">
    <property type="term" value="C:nucleus"/>
    <property type="evidence" value="ECO:0007669"/>
    <property type="project" value="TreeGrafter"/>
</dbReference>
<dbReference type="InterPro" id="IPR019734">
    <property type="entry name" value="TPR_rpt"/>
</dbReference>
<evidence type="ECO:0000256" key="1">
    <source>
        <dbReference type="ARBA" id="ARBA00022737"/>
    </source>
</evidence>
<dbReference type="Gene3D" id="1.25.40.10">
    <property type="entry name" value="Tetratricopeptide repeat domain"/>
    <property type="match status" value="1"/>
</dbReference>
<dbReference type="SUPFAM" id="SSF48452">
    <property type="entry name" value="TPR-like"/>
    <property type="match status" value="1"/>
</dbReference>
<protein>
    <recommendedName>
        <fullName evidence="5">Cns1/TTC4 wheel domain-containing protein</fullName>
    </recommendedName>
</protein>
<dbReference type="EMBL" id="LFZN01000046">
    <property type="protein sequence ID" value="KXT02075.1"/>
    <property type="molecule type" value="Genomic_DNA"/>
</dbReference>
<dbReference type="Proteomes" id="UP000070133">
    <property type="component" value="Unassembled WGS sequence"/>
</dbReference>
<evidence type="ECO:0000256" key="4">
    <source>
        <dbReference type="SAM" id="MobiDB-lite"/>
    </source>
</evidence>
<dbReference type="GO" id="GO:0005829">
    <property type="term" value="C:cytosol"/>
    <property type="evidence" value="ECO:0007669"/>
    <property type="project" value="TreeGrafter"/>
</dbReference>
<feature type="domain" description="Cns1/TTC4 wheel" evidence="5">
    <location>
        <begin position="297"/>
        <end position="408"/>
    </location>
</feature>
<organism evidence="6 7">
    <name type="scientific">Pseudocercospora eumusae</name>
    <dbReference type="NCBI Taxonomy" id="321146"/>
    <lineage>
        <taxon>Eukaryota</taxon>
        <taxon>Fungi</taxon>
        <taxon>Dikarya</taxon>
        <taxon>Ascomycota</taxon>
        <taxon>Pezizomycotina</taxon>
        <taxon>Dothideomycetes</taxon>
        <taxon>Dothideomycetidae</taxon>
        <taxon>Mycosphaerellales</taxon>
        <taxon>Mycosphaerellaceae</taxon>
        <taxon>Pseudocercospora</taxon>
    </lineage>
</organism>
<dbReference type="AlphaFoldDB" id="A0A139HHX3"/>
<evidence type="ECO:0000313" key="6">
    <source>
        <dbReference type="EMBL" id="KXT02075.1"/>
    </source>
</evidence>
<dbReference type="PANTHER" id="PTHR46035:SF1">
    <property type="entry name" value="TETRATRICOPEPTIDE REPEAT PROTEIN 4"/>
    <property type="match status" value="1"/>
</dbReference>
<dbReference type="InterPro" id="IPR044059">
    <property type="entry name" value="Csn1/TTC4_wheel"/>
</dbReference>
<dbReference type="CDD" id="cd21381">
    <property type="entry name" value="CTWD_TTC4"/>
    <property type="match status" value="1"/>
</dbReference>
<reference evidence="6 7" key="1">
    <citation type="submission" date="2015-07" db="EMBL/GenBank/DDBJ databases">
        <title>Comparative genomics of the Sigatoka disease complex on banana suggests a link between parallel evolutionary changes in Pseudocercospora fijiensis and Pseudocercospora eumusae and increased virulence on the banana host.</title>
        <authorList>
            <person name="Chang T.-C."/>
            <person name="Salvucci A."/>
            <person name="Crous P.W."/>
            <person name="Stergiopoulos I."/>
        </authorList>
    </citation>
    <scope>NUCLEOTIDE SEQUENCE [LARGE SCALE GENOMIC DNA]</scope>
    <source>
        <strain evidence="6 7">CBS 114824</strain>
    </source>
</reference>
<keyword evidence="2" id="KW-0802">TPR repeat</keyword>
<dbReference type="STRING" id="321146.A0A139HHX3"/>
<comment type="similarity">
    <text evidence="3">Belongs to the TTC4 family.</text>
</comment>
<accession>A0A139HHX3</accession>
<dbReference type="InterPro" id="IPR011990">
    <property type="entry name" value="TPR-like_helical_dom_sf"/>
</dbReference>
<dbReference type="Pfam" id="PF18972">
    <property type="entry name" value="Wheel"/>
    <property type="match status" value="1"/>
</dbReference>
<evidence type="ECO:0000256" key="2">
    <source>
        <dbReference type="ARBA" id="ARBA00022803"/>
    </source>
</evidence>
<dbReference type="GO" id="GO:0030544">
    <property type="term" value="F:Hsp70 protein binding"/>
    <property type="evidence" value="ECO:0007669"/>
    <property type="project" value="TreeGrafter"/>
</dbReference>
<proteinExistence type="inferred from homology"/>
<name>A0A139HHX3_9PEZI</name>
<feature type="compositionally biased region" description="Basic and acidic residues" evidence="4">
    <location>
        <begin position="252"/>
        <end position="263"/>
    </location>
</feature>
<feature type="region of interest" description="Disordered" evidence="4">
    <location>
        <begin position="252"/>
        <end position="289"/>
    </location>
</feature>
<dbReference type="PANTHER" id="PTHR46035">
    <property type="entry name" value="TETRATRICOPEPTIDE REPEAT PROTEIN 4"/>
    <property type="match status" value="1"/>
</dbReference>
<sequence>MAQNESNKPTTQPITAADDVAHSSPQRDADDFVDVVSAQIPPGMRTRDQKSAEEVLKELNRVPLFMTSLDETDGEGGENVMLEAIKALAYEGTKAEVAANFREQGNEQARVKNWKDARDFYTQAIQTLRGTLKTTEAEPDASSVKVIEMDEEGEAEKEREHEEACLVNRALCNLEMKNYGSCNKDCAAALRLNAKNVKAWYRAASACLALDKIPEALDACTSGLQFDASNAALKSLLTATETRRDHLAKLQRERAAREERTRSEQSTLRSALRSRNIRTRETTSAPEMEDARISLTDPNDTCSILKFPVLVLYPLHAQTDFIKVFQEHETLLDHLQYLLPVPWDEKQEYSNAEAVECYMETVQGGLIKAGKKLGLLKLLGSGKLEIVDGLVRVYVVPKDRASEWIEQFKARRGKSM</sequence>
<feature type="compositionally biased region" description="Basic and acidic residues" evidence="4">
    <location>
        <begin position="19"/>
        <end position="30"/>
    </location>
</feature>
<dbReference type="GO" id="GO:0051879">
    <property type="term" value="F:Hsp90 protein binding"/>
    <property type="evidence" value="ECO:0007669"/>
    <property type="project" value="InterPro"/>
</dbReference>
<comment type="caution">
    <text evidence="6">The sequence shown here is derived from an EMBL/GenBank/DDBJ whole genome shotgun (WGS) entry which is preliminary data.</text>
</comment>
<feature type="region of interest" description="Disordered" evidence="4">
    <location>
        <begin position="1"/>
        <end position="35"/>
    </location>
</feature>
<evidence type="ECO:0000313" key="7">
    <source>
        <dbReference type="Proteomes" id="UP000070133"/>
    </source>
</evidence>
<dbReference type="GO" id="GO:0006457">
    <property type="term" value="P:protein folding"/>
    <property type="evidence" value="ECO:0007669"/>
    <property type="project" value="TreeGrafter"/>
</dbReference>
<keyword evidence="1" id="KW-0677">Repeat</keyword>
<evidence type="ECO:0000259" key="5">
    <source>
        <dbReference type="Pfam" id="PF18972"/>
    </source>
</evidence>
<gene>
    <name evidence="6" type="ORF">AC578_6677</name>
</gene>
<keyword evidence="7" id="KW-1185">Reference proteome</keyword>
<evidence type="ECO:0000256" key="3">
    <source>
        <dbReference type="ARBA" id="ARBA00023602"/>
    </source>
</evidence>
<feature type="compositionally biased region" description="Polar residues" evidence="4">
    <location>
        <begin position="1"/>
        <end position="14"/>
    </location>
</feature>
<dbReference type="SMART" id="SM00028">
    <property type="entry name" value="TPR"/>
    <property type="match status" value="3"/>
</dbReference>
<dbReference type="OrthoDB" id="420195at2759"/>